<dbReference type="InterPro" id="IPR018076">
    <property type="entry name" value="T2SS_GspF_dom"/>
</dbReference>
<accession>A0A645H016</accession>
<dbReference type="EMBL" id="VSSQ01083516">
    <property type="protein sequence ID" value="MPN31816.1"/>
    <property type="molecule type" value="Genomic_DNA"/>
</dbReference>
<proteinExistence type="predicted"/>
<evidence type="ECO:0000256" key="6">
    <source>
        <dbReference type="SAM" id="Phobius"/>
    </source>
</evidence>
<comment type="caution">
    <text evidence="8">The sequence shown here is derived from an EMBL/GenBank/DDBJ whole genome shotgun (WGS) entry which is preliminary data.</text>
</comment>
<evidence type="ECO:0000256" key="2">
    <source>
        <dbReference type="ARBA" id="ARBA00022475"/>
    </source>
</evidence>
<comment type="subcellular location">
    <subcellularLocation>
        <location evidence="1">Cell membrane</location>
        <topology evidence="1">Multi-pass membrane protein</topology>
    </subcellularLocation>
</comment>
<dbReference type="Pfam" id="PF00482">
    <property type="entry name" value="T2SSF"/>
    <property type="match status" value="1"/>
</dbReference>
<feature type="domain" description="Type II secretion system protein GspF" evidence="7">
    <location>
        <begin position="1"/>
        <end position="56"/>
    </location>
</feature>
<evidence type="ECO:0000259" key="7">
    <source>
        <dbReference type="Pfam" id="PF00482"/>
    </source>
</evidence>
<feature type="transmembrane region" description="Helical" evidence="6">
    <location>
        <begin position="37"/>
        <end position="55"/>
    </location>
</feature>
<evidence type="ECO:0000256" key="1">
    <source>
        <dbReference type="ARBA" id="ARBA00004651"/>
    </source>
</evidence>
<evidence type="ECO:0000256" key="4">
    <source>
        <dbReference type="ARBA" id="ARBA00022989"/>
    </source>
</evidence>
<reference evidence="8" key="1">
    <citation type="submission" date="2019-08" db="EMBL/GenBank/DDBJ databases">
        <authorList>
            <person name="Kucharzyk K."/>
            <person name="Murdoch R.W."/>
            <person name="Higgins S."/>
            <person name="Loffler F."/>
        </authorList>
    </citation>
    <scope>NUCLEOTIDE SEQUENCE</scope>
</reference>
<keyword evidence="2" id="KW-1003">Cell membrane</keyword>
<evidence type="ECO:0000256" key="5">
    <source>
        <dbReference type="ARBA" id="ARBA00023136"/>
    </source>
</evidence>
<dbReference type="InterPro" id="IPR003004">
    <property type="entry name" value="GspF/PilC"/>
</dbReference>
<dbReference type="PANTHER" id="PTHR30012:SF0">
    <property type="entry name" value="TYPE II SECRETION SYSTEM PROTEIN F-RELATED"/>
    <property type="match status" value="1"/>
</dbReference>
<dbReference type="PANTHER" id="PTHR30012">
    <property type="entry name" value="GENERAL SECRETION PATHWAY PROTEIN"/>
    <property type="match status" value="1"/>
</dbReference>
<sequence>MGEETNTLDKMLFQQATDITAELEYKLKQLGNVLEPLLILGIGILVAFILIAMYVPMFKLGQTIH</sequence>
<protein>
    <recommendedName>
        <fullName evidence="7">Type II secretion system protein GspF domain-containing protein</fullName>
    </recommendedName>
</protein>
<dbReference type="GO" id="GO:0005886">
    <property type="term" value="C:plasma membrane"/>
    <property type="evidence" value="ECO:0007669"/>
    <property type="project" value="UniProtKB-SubCell"/>
</dbReference>
<keyword evidence="4 6" id="KW-1133">Transmembrane helix</keyword>
<gene>
    <name evidence="8" type="ORF">SDC9_179291</name>
</gene>
<keyword evidence="5 6" id="KW-0472">Membrane</keyword>
<dbReference type="AlphaFoldDB" id="A0A645H016"/>
<evidence type="ECO:0000313" key="8">
    <source>
        <dbReference type="EMBL" id="MPN31816.1"/>
    </source>
</evidence>
<evidence type="ECO:0000256" key="3">
    <source>
        <dbReference type="ARBA" id="ARBA00022692"/>
    </source>
</evidence>
<organism evidence="8">
    <name type="scientific">bioreactor metagenome</name>
    <dbReference type="NCBI Taxonomy" id="1076179"/>
    <lineage>
        <taxon>unclassified sequences</taxon>
        <taxon>metagenomes</taxon>
        <taxon>ecological metagenomes</taxon>
    </lineage>
</organism>
<keyword evidence="3 6" id="KW-0812">Transmembrane</keyword>
<name>A0A645H016_9ZZZZ</name>